<accession>D6U7E9</accession>
<dbReference type="InterPro" id="IPR010107">
    <property type="entry name" value="Glutamate_decarboxylase"/>
</dbReference>
<dbReference type="Gene3D" id="4.10.280.50">
    <property type="match status" value="1"/>
</dbReference>
<dbReference type="PANTHER" id="PTHR43321:SF3">
    <property type="entry name" value="GLUTAMATE DECARBOXYLASE"/>
    <property type="match status" value="1"/>
</dbReference>
<dbReference type="RefSeq" id="WP_007921924.1">
    <property type="nucleotide sequence ID" value="NZ_ADVG01000005.1"/>
</dbReference>
<keyword evidence="12" id="KW-1185">Reference proteome</keyword>
<comment type="caution">
    <text evidence="11">The sequence shown here is derived from an EMBL/GenBank/DDBJ whole genome shotgun (WGS) entry which is preliminary data.</text>
</comment>
<dbReference type="Gene3D" id="3.40.640.10">
    <property type="entry name" value="Type I PLP-dependent aspartate aminotransferase-like (Major domain)"/>
    <property type="match status" value="1"/>
</dbReference>
<name>D6U7E9_KTERA</name>
<evidence type="ECO:0000256" key="10">
    <source>
        <dbReference type="SAM" id="MobiDB-lite"/>
    </source>
</evidence>
<protein>
    <recommendedName>
        <fullName evidence="3 9">Glutamate decarboxylase</fullName>
        <ecNumber evidence="3 9">4.1.1.15</ecNumber>
    </recommendedName>
</protein>
<feature type="compositionally biased region" description="Basic and acidic residues" evidence="10">
    <location>
        <begin position="469"/>
        <end position="490"/>
    </location>
</feature>
<keyword evidence="9" id="KW-0210">Decarboxylase</keyword>
<dbReference type="PANTHER" id="PTHR43321">
    <property type="entry name" value="GLUTAMATE DECARBOXYLASE"/>
    <property type="match status" value="1"/>
</dbReference>
<dbReference type="SUPFAM" id="SSF53383">
    <property type="entry name" value="PLP-dependent transferases"/>
    <property type="match status" value="1"/>
</dbReference>
<dbReference type="Pfam" id="PF00282">
    <property type="entry name" value="Pyridoxal_deC"/>
    <property type="match status" value="1"/>
</dbReference>
<feature type="modified residue" description="N6-(pyridoxal phosphate)lysine" evidence="7">
    <location>
        <position position="279"/>
    </location>
</feature>
<dbReference type="Proteomes" id="UP000004508">
    <property type="component" value="Unassembled WGS sequence"/>
</dbReference>
<dbReference type="GO" id="GO:0030170">
    <property type="term" value="F:pyridoxal phosphate binding"/>
    <property type="evidence" value="ECO:0007669"/>
    <property type="project" value="InterPro"/>
</dbReference>
<dbReference type="InParanoid" id="D6U7E9"/>
<dbReference type="GO" id="GO:0006538">
    <property type="term" value="P:L-glutamate catabolic process"/>
    <property type="evidence" value="ECO:0007669"/>
    <property type="project" value="TreeGrafter"/>
</dbReference>
<organism evidence="11 12">
    <name type="scientific">Ktedonobacter racemifer DSM 44963</name>
    <dbReference type="NCBI Taxonomy" id="485913"/>
    <lineage>
        <taxon>Bacteria</taxon>
        <taxon>Bacillati</taxon>
        <taxon>Chloroflexota</taxon>
        <taxon>Ktedonobacteria</taxon>
        <taxon>Ktedonobacterales</taxon>
        <taxon>Ktedonobacteraceae</taxon>
        <taxon>Ktedonobacter</taxon>
    </lineage>
</organism>
<sequence>MLCTQKHGRSPVAQEPSLFPLYGRTSLNASLPRYEFPECVMLPQTAYNMIHDELMLDGNPQLNLASFVTTWMENEARQLMADTFDKNMIDKDEYPQTAEIESRCVNMLAHLWNAPREDGMTGCSTIGSSEACMLAGMAMKWLWRKPRQARGLPVDQPNLVMGINVHVSWEKFCRYWDVEPRLVPMEGERYHLSAEEAVKYCDENTIGVVAILGSTFDGSYEPVQEIAQALDQLQKSKGWDIPVHVDAAGGGFIAPFLQPDLKWDFCVPRVMSINASGHKYGLVYPGVGWIIWRDQSKLPEELIFSVNYLGGSMPTFTLNFSRPGSQVIAQYYMFLRLGREGYIHVQRSCQEIALYLSSEIAKLGPFTLITSGCDLPVVTFSLQEPSNFSVFDFSKRLREHGWIIPAYTFPKNREDLSVLRIVARDGLSHDMADLLIRDMRHTLDFFASQPDYRASAHGGGFNHGISTKAKKESHAQSSKQREEGQVAREHQGRRRRNN</sequence>
<evidence type="ECO:0000256" key="2">
    <source>
        <dbReference type="ARBA" id="ARBA00009533"/>
    </source>
</evidence>
<comment type="similarity">
    <text evidence="2 8">Belongs to the group II decarboxylase family.</text>
</comment>
<reference evidence="11 12" key="1">
    <citation type="journal article" date="2011" name="Stand. Genomic Sci.">
        <title>Non-contiguous finished genome sequence and contextual data of the filamentous soil bacterium Ktedonobacter racemifer type strain (SOSP1-21).</title>
        <authorList>
            <person name="Chang Y.J."/>
            <person name="Land M."/>
            <person name="Hauser L."/>
            <person name="Chertkov O."/>
            <person name="Del Rio T.G."/>
            <person name="Nolan M."/>
            <person name="Copeland A."/>
            <person name="Tice H."/>
            <person name="Cheng J.F."/>
            <person name="Lucas S."/>
            <person name="Han C."/>
            <person name="Goodwin L."/>
            <person name="Pitluck S."/>
            <person name="Ivanova N."/>
            <person name="Ovchinikova G."/>
            <person name="Pati A."/>
            <person name="Chen A."/>
            <person name="Palaniappan K."/>
            <person name="Mavromatis K."/>
            <person name="Liolios K."/>
            <person name="Brettin T."/>
            <person name="Fiebig A."/>
            <person name="Rohde M."/>
            <person name="Abt B."/>
            <person name="Goker M."/>
            <person name="Detter J.C."/>
            <person name="Woyke T."/>
            <person name="Bristow J."/>
            <person name="Eisen J.A."/>
            <person name="Markowitz V."/>
            <person name="Hugenholtz P."/>
            <person name="Kyrpides N.C."/>
            <person name="Klenk H.P."/>
            <person name="Lapidus A."/>
        </authorList>
    </citation>
    <scope>NUCLEOTIDE SEQUENCE [LARGE SCALE GENOMIC DNA]</scope>
    <source>
        <strain evidence="12">DSM 44963</strain>
    </source>
</reference>
<dbReference type="GO" id="GO:0004351">
    <property type="term" value="F:glutamate decarboxylase activity"/>
    <property type="evidence" value="ECO:0007669"/>
    <property type="project" value="UniProtKB-EC"/>
</dbReference>
<dbReference type="GO" id="GO:0005829">
    <property type="term" value="C:cytosol"/>
    <property type="evidence" value="ECO:0007669"/>
    <property type="project" value="TreeGrafter"/>
</dbReference>
<dbReference type="OrthoDB" id="9803665at2"/>
<feature type="region of interest" description="Disordered" evidence="10">
    <location>
        <begin position="457"/>
        <end position="498"/>
    </location>
</feature>
<evidence type="ECO:0000256" key="8">
    <source>
        <dbReference type="RuleBase" id="RU000382"/>
    </source>
</evidence>
<dbReference type="GO" id="GO:0004058">
    <property type="term" value="F:aromatic-L-amino-acid decarboxylase activity"/>
    <property type="evidence" value="ECO:0007669"/>
    <property type="project" value="UniProtKB-ARBA"/>
</dbReference>
<dbReference type="AlphaFoldDB" id="D6U7E9"/>
<dbReference type="InterPro" id="IPR002129">
    <property type="entry name" value="PyrdxlP-dep_de-COase"/>
</dbReference>
<dbReference type="EMBL" id="ADVG01000005">
    <property type="protein sequence ID" value="EFH79810.1"/>
    <property type="molecule type" value="Genomic_DNA"/>
</dbReference>
<dbReference type="FunFam" id="3.40.640.10:FF:000017">
    <property type="entry name" value="Glutamate decarboxylase"/>
    <property type="match status" value="1"/>
</dbReference>
<evidence type="ECO:0000256" key="5">
    <source>
        <dbReference type="ARBA" id="ARBA00023239"/>
    </source>
</evidence>
<evidence type="ECO:0000256" key="4">
    <source>
        <dbReference type="ARBA" id="ARBA00022898"/>
    </source>
</evidence>
<evidence type="ECO:0000256" key="6">
    <source>
        <dbReference type="ARBA" id="ARBA00048868"/>
    </source>
</evidence>
<dbReference type="CDD" id="cd06450">
    <property type="entry name" value="DOPA_deC_like"/>
    <property type="match status" value="1"/>
</dbReference>
<dbReference type="eggNOG" id="COG0076">
    <property type="taxonomic scope" value="Bacteria"/>
</dbReference>
<evidence type="ECO:0000256" key="1">
    <source>
        <dbReference type="ARBA" id="ARBA00001933"/>
    </source>
</evidence>
<evidence type="ECO:0000256" key="9">
    <source>
        <dbReference type="RuleBase" id="RU361171"/>
    </source>
</evidence>
<evidence type="ECO:0000256" key="3">
    <source>
        <dbReference type="ARBA" id="ARBA00012421"/>
    </source>
</evidence>
<dbReference type="NCBIfam" id="TIGR01788">
    <property type="entry name" value="Glu-decarb-GAD"/>
    <property type="match status" value="1"/>
</dbReference>
<dbReference type="FunFam" id="4.10.280.50:FF:000001">
    <property type="entry name" value="Glutamate decarboxylase"/>
    <property type="match status" value="1"/>
</dbReference>
<evidence type="ECO:0000313" key="11">
    <source>
        <dbReference type="EMBL" id="EFH79810.1"/>
    </source>
</evidence>
<comment type="cofactor">
    <cofactor evidence="1 7 8">
        <name>pyridoxal 5'-phosphate</name>
        <dbReference type="ChEBI" id="CHEBI:597326"/>
    </cofactor>
</comment>
<dbReference type="STRING" id="485913.Krac_0319"/>
<gene>
    <name evidence="11" type="ORF">Krac_0319</name>
</gene>
<dbReference type="InterPro" id="IPR015421">
    <property type="entry name" value="PyrdxlP-dep_Trfase_major"/>
</dbReference>
<keyword evidence="4 7" id="KW-0663">Pyridoxal phosphate</keyword>
<dbReference type="Gene3D" id="3.90.1150.160">
    <property type="match status" value="1"/>
</dbReference>
<evidence type="ECO:0000256" key="7">
    <source>
        <dbReference type="PIRSR" id="PIRSR602129-50"/>
    </source>
</evidence>
<proteinExistence type="inferred from homology"/>
<comment type="catalytic activity">
    <reaction evidence="6 9">
        <text>L-glutamate + H(+) = 4-aminobutanoate + CO2</text>
        <dbReference type="Rhea" id="RHEA:17785"/>
        <dbReference type="ChEBI" id="CHEBI:15378"/>
        <dbReference type="ChEBI" id="CHEBI:16526"/>
        <dbReference type="ChEBI" id="CHEBI:29985"/>
        <dbReference type="ChEBI" id="CHEBI:59888"/>
        <dbReference type="EC" id="4.1.1.15"/>
    </reaction>
</comment>
<evidence type="ECO:0000313" key="12">
    <source>
        <dbReference type="Proteomes" id="UP000004508"/>
    </source>
</evidence>
<dbReference type="EC" id="4.1.1.15" evidence="3 9"/>
<keyword evidence="5 8" id="KW-0456">Lyase</keyword>
<dbReference type="InterPro" id="IPR015424">
    <property type="entry name" value="PyrdxlP-dep_Trfase"/>
</dbReference>